<evidence type="ECO:0000256" key="2">
    <source>
        <dbReference type="ARBA" id="ARBA00022603"/>
    </source>
</evidence>
<dbReference type="SUPFAM" id="SSF53335">
    <property type="entry name" value="S-adenosyl-L-methionine-dependent methyltransferases"/>
    <property type="match status" value="1"/>
</dbReference>
<dbReference type="InterPro" id="IPR008854">
    <property type="entry name" value="TPMT"/>
</dbReference>
<sequence length="186" mass="20734">MDLQKLACEPSPAAYNEYRHALVPGCGSGYDVVLLAQYGWRAKGIDLSPIAIDRARRIASDSPDSDGATFAVENFFDTQAPTGGYQLIFDYTFFCALDPKLREAWARKMSQLLAKHGILVTLMFPTKQLTDNPPPHTSAPEDYTRVLSPYFDLVGETIAGKGPASRREIEMIALWRLKEAEQQPKH</sequence>
<dbReference type="InterPro" id="IPR029063">
    <property type="entry name" value="SAM-dependent_MTases_sf"/>
</dbReference>
<dbReference type="PROSITE" id="PS51585">
    <property type="entry name" value="SAM_MT_TPMT"/>
    <property type="match status" value="1"/>
</dbReference>
<dbReference type="Gene3D" id="3.40.50.150">
    <property type="entry name" value="Vaccinia Virus protein VP39"/>
    <property type="match status" value="1"/>
</dbReference>
<evidence type="ECO:0000256" key="3">
    <source>
        <dbReference type="ARBA" id="ARBA00022679"/>
    </source>
</evidence>
<organism evidence="5 6">
    <name type="scientific">Dimargaris cristalligena</name>
    <dbReference type="NCBI Taxonomy" id="215637"/>
    <lineage>
        <taxon>Eukaryota</taxon>
        <taxon>Fungi</taxon>
        <taxon>Fungi incertae sedis</taxon>
        <taxon>Zoopagomycota</taxon>
        <taxon>Kickxellomycotina</taxon>
        <taxon>Dimargaritomycetes</taxon>
        <taxon>Dimargaritales</taxon>
        <taxon>Dimargaritaceae</taxon>
        <taxon>Dimargaris</taxon>
    </lineage>
</organism>
<evidence type="ECO:0000313" key="5">
    <source>
        <dbReference type="EMBL" id="RKP40362.1"/>
    </source>
</evidence>
<dbReference type="Pfam" id="PF05724">
    <property type="entry name" value="TPMT"/>
    <property type="match status" value="1"/>
</dbReference>
<reference evidence="6" key="1">
    <citation type="journal article" date="2018" name="Nat. Microbiol.">
        <title>Leveraging single-cell genomics to expand the fungal tree of life.</title>
        <authorList>
            <person name="Ahrendt S.R."/>
            <person name="Quandt C.A."/>
            <person name="Ciobanu D."/>
            <person name="Clum A."/>
            <person name="Salamov A."/>
            <person name="Andreopoulos B."/>
            <person name="Cheng J.F."/>
            <person name="Woyke T."/>
            <person name="Pelin A."/>
            <person name="Henrissat B."/>
            <person name="Reynolds N.K."/>
            <person name="Benny G.L."/>
            <person name="Smith M.E."/>
            <person name="James T.Y."/>
            <person name="Grigoriev I.V."/>
        </authorList>
    </citation>
    <scope>NUCLEOTIDE SEQUENCE [LARGE SCALE GENOMIC DNA]</scope>
    <source>
        <strain evidence="6">RSA 468</strain>
    </source>
</reference>
<keyword evidence="6" id="KW-1185">Reference proteome</keyword>
<evidence type="ECO:0000256" key="4">
    <source>
        <dbReference type="ARBA" id="ARBA00022691"/>
    </source>
</evidence>
<dbReference type="Proteomes" id="UP000268162">
    <property type="component" value="Unassembled WGS sequence"/>
</dbReference>
<dbReference type="STRING" id="215637.A0A4Q0A4N4"/>
<protein>
    <submittedName>
        <fullName evidence="5">S-adenosyl-L-methionine-dependent methyltransferase</fullName>
    </submittedName>
</protein>
<keyword evidence="1" id="KW-0597">Phosphoprotein</keyword>
<evidence type="ECO:0000313" key="6">
    <source>
        <dbReference type="Proteomes" id="UP000268162"/>
    </source>
</evidence>
<evidence type="ECO:0000256" key="1">
    <source>
        <dbReference type="ARBA" id="ARBA00022553"/>
    </source>
</evidence>
<dbReference type="EMBL" id="ML002212">
    <property type="protein sequence ID" value="RKP40362.1"/>
    <property type="molecule type" value="Genomic_DNA"/>
</dbReference>
<dbReference type="CDD" id="cd02440">
    <property type="entry name" value="AdoMet_MTases"/>
    <property type="match status" value="1"/>
</dbReference>
<dbReference type="AlphaFoldDB" id="A0A4Q0A4N4"/>
<gene>
    <name evidence="5" type="ORF">BJ085DRAFT_18807</name>
</gene>
<keyword evidence="2 5" id="KW-0489">Methyltransferase</keyword>
<dbReference type="GO" id="GO:0008757">
    <property type="term" value="F:S-adenosylmethionine-dependent methyltransferase activity"/>
    <property type="evidence" value="ECO:0007669"/>
    <property type="project" value="InterPro"/>
</dbReference>
<proteinExistence type="predicted"/>
<keyword evidence="3 5" id="KW-0808">Transferase</keyword>
<dbReference type="GO" id="GO:0032259">
    <property type="term" value="P:methylation"/>
    <property type="evidence" value="ECO:0007669"/>
    <property type="project" value="UniProtKB-KW"/>
</dbReference>
<accession>A0A4Q0A4N4</accession>
<dbReference type="PANTHER" id="PTHR32183">
    <property type="match status" value="1"/>
</dbReference>
<keyword evidence="4" id="KW-0949">S-adenosyl-L-methionine</keyword>
<dbReference type="PANTHER" id="PTHR32183:SF6">
    <property type="entry name" value="CYSTEINE SULFINATE DESULFINASE_CYSTEINE DESULFURASE AND RELATED ENZYMES"/>
    <property type="match status" value="1"/>
</dbReference>
<name>A0A4Q0A4N4_9FUNG</name>